<dbReference type="InterPro" id="IPR058465">
    <property type="entry name" value="DUF8152"/>
</dbReference>
<accession>A0A3R7HXL0</accession>
<feature type="domain" description="DUF8152" evidence="2">
    <location>
        <begin position="22"/>
        <end position="104"/>
    </location>
</feature>
<evidence type="ECO:0000313" key="3">
    <source>
        <dbReference type="EMBL" id="RKD95058.1"/>
    </source>
</evidence>
<evidence type="ECO:0000256" key="1">
    <source>
        <dbReference type="SAM" id="MobiDB-lite"/>
    </source>
</evidence>
<dbReference type="AlphaFoldDB" id="A0A3R7HXL0"/>
<reference evidence="3 4" key="1">
    <citation type="submission" date="2018-09" db="EMBL/GenBank/DDBJ databases">
        <title>Genomic Encyclopedia of Archaeal and Bacterial Type Strains, Phase II (KMG-II): from individual species to whole genera.</title>
        <authorList>
            <person name="Goeker M."/>
        </authorList>
    </citation>
    <scope>NUCLEOTIDE SEQUENCE [LARGE SCALE GENOMIC DNA]</scope>
    <source>
        <strain evidence="3 4">DSM 13151</strain>
    </source>
</reference>
<keyword evidence="4" id="KW-1185">Reference proteome</keyword>
<protein>
    <recommendedName>
        <fullName evidence="2">DUF8152 domain-containing protein</fullName>
    </recommendedName>
</protein>
<comment type="caution">
    <text evidence="3">The sequence shown here is derived from an EMBL/GenBank/DDBJ whole genome shotgun (WGS) entry which is preliminary data.</text>
</comment>
<proteinExistence type="predicted"/>
<name>A0A3R7HXL0_9EURY</name>
<evidence type="ECO:0000259" key="2">
    <source>
        <dbReference type="Pfam" id="PF26479"/>
    </source>
</evidence>
<sequence>MLETVPASVPDDQPRDRLNDRTRRLHDHLEATAELPLDRTASRWIGEAEAVARDVATNDLDAETTRDRVAKVRELLSEVGDTGDEAVDEHLEAARRCCDEVLEVEDR</sequence>
<dbReference type="Proteomes" id="UP000283805">
    <property type="component" value="Unassembled WGS sequence"/>
</dbReference>
<dbReference type="EMBL" id="RAPO01000002">
    <property type="protein sequence ID" value="RKD95058.1"/>
    <property type="molecule type" value="Genomic_DNA"/>
</dbReference>
<organism evidence="3 4">
    <name type="scientific">Halopiger aswanensis</name>
    <dbReference type="NCBI Taxonomy" id="148449"/>
    <lineage>
        <taxon>Archaea</taxon>
        <taxon>Methanobacteriati</taxon>
        <taxon>Methanobacteriota</taxon>
        <taxon>Stenosarchaea group</taxon>
        <taxon>Halobacteria</taxon>
        <taxon>Halobacteriales</taxon>
        <taxon>Natrialbaceae</taxon>
        <taxon>Halopiger</taxon>
    </lineage>
</organism>
<evidence type="ECO:0000313" key="4">
    <source>
        <dbReference type="Proteomes" id="UP000283805"/>
    </source>
</evidence>
<gene>
    <name evidence="3" type="ORF">ATJ93_1908</name>
</gene>
<dbReference type="Pfam" id="PF26479">
    <property type="entry name" value="DUF8152"/>
    <property type="match status" value="1"/>
</dbReference>
<feature type="region of interest" description="Disordered" evidence="1">
    <location>
        <begin position="1"/>
        <end position="20"/>
    </location>
</feature>